<keyword evidence="1" id="KW-0808">Transferase</keyword>
<dbReference type="GO" id="GO:0016740">
    <property type="term" value="F:transferase activity"/>
    <property type="evidence" value="ECO:0007669"/>
    <property type="project" value="UniProtKB-KW"/>
</dbReference>
<dbReference type="InterPro" id="IPR016181">
    <property type="entry name" value="Acyl_CoA_acyltransferase"/>
</dbReference>
<protein>
    <submittedName>
        <fullName evidence="1">GNAT family N-acetyltransferase</fullName>
    </submittedName>
</protein>
<organism evidence="1 2">
    <name type="scientific">Rheinheimera mesophila</name>
    <dbReference type="NCBI Taxonomy" id="1547515"/>
    <lineage>
        <taxon>Bacteria</taxon>
        <taxon>Pseudomonadati</taxon>
        <taxon>Pseudomonadota</taxon>
        <taxon>Gammaproteobacteria</taxon>
        <taxon>Chromatiales</taxon>
        <taxon>Chromatiaceae</taxon>
        <taxon>Rheinheimera</taxon>
    </lineage>
</organism>
<accession>A0A3P3QL98</accession>
<dbReference type="Pfam" id="PF04339">
    <property type="entry name" value="FemAB_like"/>
    <property type="match status" value="1"/>
</dbReference>
<gene>
    <name evidence="1" type="ORF">EIK76_09605</name>
</gene>
<dbReference type="PANTHER" id="PTHR47017">
    <property type="entry name" value="ACYL-COA"/>
    <property type="match status" value="1"/>
</dbReference>
<dbReference type="EMBL" id="RRCF01000002">
    <property type="protein sequence ID" value="RRJ21133.1"/>
    <property type="molecule type" value="Genomic_DNA"/>
</dbReference>
<name>A0A3P3QL98_9GAMM</name>
<keyword evidence="2" id="KW-1185">Reference proteome</keyword>
<dbReference type="AlphaFoldDB" id="A0A3P3QL98"/>
<dbReference type="Proteomes" id="UP000276260">
    <property type="component" value="Unassembled WGS sequence"/>
</dbReference>
<evidence type="ECO:0000313" key="1">
    <source>
        <dbReference type="EMBL" id="RRJ21133.1"/>
    </source>
</evidence>
<comment type="caution">
    <text evidence="1">The sequence shown here is derived from an EMBL/GenBank/DDBJ whole genome shotgun (WGS) entry which is preliminary data.</text>
</comment>
<proteinExistence type="predicted"/>
<dbReference type="SUPFAM" id="SSF55729">
    <property type="entry name" value="Acyl-CoA N-acyltransferases (Nat)"/>
    <property type="match status" value="1"/>
</dbReference>
<sequence length="391" mass="44895">MVRLQWLDSISAVKAADWNALFPADYPFTRHEFLQALESGGSVGQSSGRQTGWLVRHFVVWQDEQLLAAVPAYLKLHSYGEYLFDWSFAEAYQNYGLEYYPKLLLAIPFTPAEGPRLGLAAGVDKAQLLQWLKLGVSQLNQQLPLSHLQCLYADPADQQAFRDAGFIERFDVQFLWSNQGFQCFDDFLALLTARKRKQIRKERAAIAEQGLELKTLSGADLDLAFWQQFYRFYCDTYQKRSRHQGYLTLDSFLCWGQSMADQIVVFAAFADKTMLAASLCFRSDTSLYGRYWGCADDVNFLHFECCYYSGIEYCIRQGLQFFDAGAQGEHKLQRGFAPVLRHGFYQFTDKAQHKALNEAIARYCLHEQKAVEQYRQEAALSLPFANSVVER</sequence>
<dbReference type="PANTHER" id="PTHR47017:SF1">
    <property type="entry name" value="ACYL-COA"/>
    <property type="match status" value="1"/>
</dbReference>
<dbReference type="OrthoDB" id="9776898at2"/>
<evidence type="ECO:0000313" key="2">
    <source>
        <dbReference type="Proteomes" id="UP000276260"/>
    </source>
</evidence>
<dbReference type="Gene3D" id="3.40.630.30">
    <property type="match status" value="1"/>
</dbReference>
<reference evidence="1 2" key="1">
    <citation type="submission" date="2018-11" db="EMBL/GenBank/DDBJ databases">
        <title>Draft genome analysis of Rheinheimera mesophila isolated from an industrial waste site.</title>
        <authorList>
            <person name="Yu Q."/>
            <person name="Qi Y."/>
            <person name="Zhang H."/>
            <person name="Lu Y."/>
            <person name="Pu J."/>
        </authorList>
    </citation>
    <scope>NUCLEOTIDE SEQUENCE [LARGE SCALE GENOMIC DNA]</scope>
    <source>
        <strain evidence="1 2">IITR13</strain>
    </source>
</reference>
<dbReference type="RefSeq" id="WP_046519929.1">
    <property type="nucleotide sequence ID" value="NZ_LAVS01000020.1"/>
</dbReference>
<dbReference type="InterPro" id="IPR007434">
    <property type="entry name" value="FemAB-like"/>
</dbReference>